<dbReference type="EMBL" id="BARV01006616">
    <property type="protein sequence ID" value="GAI15181.1"/>
    <property type="molecule type" value="Genomic_DNA"/>
</dbReference>
<feature type="transmembrane region" description="Helical" evidence="1">
    <location>
        <begin position="59"/>
        <end position="79"/>
    </location>
</feature>
<evidence type="ECO:0000256" key="1">
    <source>
        <dbReference type="SAM" id="Phobius"/>
    </source>
</evidence>
<dbReference type="AlphaFoldDB" id="X1MAR7"/>
<name>X1MAR7_9ZZZZ</name>
<reference evidence="2" key="1">
    <citation type="journal article" date="2014" name="Front. Microbiol.">
        <title>High frequency of phylogenetically diverse reductive dehalogenase-homologous genes in deep subseafloor sedimentary metagenomes.</title>
        <authorList>
            <person name="Kawai M."/>
            <person name="Futagami T."/>
            <person name="Toyoda A."/>
            <person name="Takaki Y."/>
            <person name="Nishi S."/>
            <person name="Hori S."/>
            <person name="Arai W."/>
            <person name="Tsubouchi T."/>
            <person name="Morono Y."/>
            <person name="Uchiyama I."/>
            <person name="Ito T."/>
            <person name="Fujiyama A."/>
            <person name="Inagaki F."/>
            <person name="Takami H."/>
        </authorList>
    </citation>
    <scope>NUCLEOTIDE SEQUENCE</scope>
    <source>
        <strain evidence="2">Expedition CK06-06</strain>
    </source>
</reference>
<proteinExistence type="predicted"/>
<feature type="non-terminal residue" evidence="2">
    <location>
        <position position="84"/>
    </location>
</feature>
<protein>
    <submittedName>
        <fullName evidence="2">Uncharacterized protein</fullName>
    </submittedName>
</protein>
<organism evidence="2">
    <name type="scientific">marine sediment metagenome</name>
    <dbReference type="NCBI Taxonomy" id="412755"/>
    <lineage>
        <taxon>unclassified sequences</taxon>
        <taxon>metagenomes</taxon>
        <taxon>ecological metagenomes</taxon>
    </lineage>
</organism>
<sequence length="84" mass="9348">MDRRHLGTVSLVLMSVVSVLALAWGFAHNWPDNVHVRYGFPLTWGTHTLSTIQGPVDVWSVNVSSLVIDLLIWLGLTILSQIII</sequence>
<keyword evidence="1" id="KW-1133">Transmembrane helix</keyword>
<feature type="transmembrane region" description="Helical" evidence="1">
    <location>
        <begin position="7"/>
        <end position="27"/>
    </location>
</feature>
<accession>X1MAR7</accession>
<keyword evidence="1" id="KW-0472">Membrane</keyword>
<gene>
    <name evidence="2" type="ORF">S06H3_13540</name>
</gene>
<evidence type="ECO:0000313" key="2">
    <source>
        <dbReference type="EMBL" id="GAI15181.1"/>
    </source>
</evidence>
<keyword evidence="1" id="KW-0812">Transmembrane</keyword>
<comment type="caution">
    <text evidence="2">The sequence shown here is derived from an EMBL/GenBank/DDBJ whole genome shotgun (WGS) entry which is preliminary data.</text>
</comment>